<protein>
    <submittedName>
        <fullName evidence="1">Uncharacterized protein</fullName>
    </submittedName>
</protein>
<proteinExistence type="predicted"/>
<name>A0A0E9Y184_ANGAN</name>
<dbReference type="EMBL" id="GBXM01000722">
    <property type="protein sequence ID" value="JAI07856.1"/>
    <property type="molecule type" value="Transcribed_RNA"/>
</dbReference>
<dbReference type="AlphaFoldDB" id="A0A0E9Y184"/>
<evidence type="ECO:0000313" key="1">
    <source>
        <dbReference type="EMBL" id="JAI07856.1"/>
    </source>
</evidence>
<reference evidence="1" key="2">
    <citation type="journal article" date="2015" name="Fish Shellfish Immunol.">
        <title>Early steps in the European eel (Anguilla anguilla)-Vibrio vulnificus interaction in the gills: Role of the RtxA13 toxin.</title>
        <authorList>
            <person name="Callol A."/>
            <person name="Pajuelo D."/>
            <person name="Ebbesson L."/>
            <person name="Teles M."/>
            <person name="MacKenzie S."/>
            <person name="Amaro C."/>
        </authorList>
    </citation>
    <scope>NUCLEOTIDE SEQUENCE</scope>
</reference>
<organism evidence="1">
    <name type="scientific">Anguilla anguilla</name>
    <name type="common">European freshwater eel</name>
    <name type="synonym">Muraena anguilla</name>
    <dbReference type="NCBI Taxonomy" id="7936"/>
    <lineage>
        <taxon>Eukaryota</taxon>
        <taxon>Metazoa</taxon>
        <taxon>Chordata</taxon>
        <taxon>Craniata</taxon>
        <taxon>Vertebrata</taxon>
        <taxon>Euteleostomi</taxon>
        <taxon>Actinopterygii</taxon>
        <taxon>Neopterygii</taxon>
        <taxon>Teleostei</taxon>
        <taxon>Anguilliformes</taxon>
        <taxon>Anguillidae</taxon>
        <taxon>Anguilla</taxon>
    </lineage>
</organism>
<reference evidence="1" key="1">
    <citation type="submission" date="2014-11" db="EMBL/GenBank/DDBJ databases">
        <authorList>
            <person name="Amaro Gonzalez C."/>
        </authorList>
    </citation>
    <scope>NUCLEOTIDE SEQUENCE</scope>
</reference>
<sequence>MTCRHIVERKNDNSRTVVIHTVNALYVFQIKIDLFFPHNRSFNVLTGTFKKTKN</sequence>
<accession>A0A0E9Y184</accession>